<gene>
    <name evidence="1" type="ORF">UW84_C0031G0005</name>
</gene>
<reference evidence="1 2" key="1">
    <citation type="journal article" date="2015" name="Nature">
        <title>rRNA introns, odd ribosomes, and small enigmatic genomes across a large radiation of phyla.</title>
        <authorList>
            <person name="Brown C.T."/>
            <person name="Hug L.A."/>
            <person name="Thomas B.C."/>
            <person name="Sharon I."/>
            <person name="Castelle C.J."/>
            <person name="Singh A."/>
            <person name="Wilkins M.J."/>
            <person name="Williams K.H."/>
            <person name="Banfield J.F."/>
        </authorList>
    </citation>
    <scope>NUCLEOTIDE SEQUENCE [LARGE SCALE GENOMIC DNA]</scope>
</reference>
<protein>
    <submittedName>
        <fullName evidence="1">Uncharacterized protein</fullName>
    </submittedName>
</protein>
<evidence type="ECO:0000313" key="1">
    <source>
        <dbReference type="EMBL" id="KKT85447.1"/>
    </source>
</evidence>
<dbReference type="EMBL" id="LCJW01000031">
    <property type="protein sequence ID" value="KKT85447.1"/>
    <property type="molecule type" value="Genomic_DNA"/>
</dbReference>
<accession>A0A0G1MXE2</accession>
<sequence>MARALRLGRRGRRFESSHPDISSIEYMNRPEVDIDQSVVESKRHKEINTPEKLALALGYVKLPKEKGDVLWEYRKLVKSGITQTFKVQNSKYSDERGVRITLGAIPGSRSEGQRFREVMLCQDKLFDEDMKAVGLVTRTSAGMFYRPELALEVYNKLFKYIKELEENGFFENLVKPK</sequence>
<dbReference type="AlphaFoldDB" id="A0A0G1MXE2"/>
<proteinExistence type="predicted"/>
<comment type="caution">
    <text evidence="1">The sequence shown here is derived from an EMBL/GenBank/DDBJ whole genome shotgun (WGS) entry which is preliminary data.</text>
</comment>
<evidence type="ECO:0000313" key="2">
    <source>
        <dbReference type="Proteomes" id="UP000034797"/>
    </source>
</evidence>
<organism evidence="1 2">
    <name type="scientific">Candidatus Collierbacteria bacterium GW2011_GWA2_44_99</name>
    <dbReference type="NCBI Taxonomy" id="1618380"/>
    <lineage>
        <taxon>Bacteria</taxon>
        <taxon>Candidatus Collieribacteriota</taxon>
    </lineage>
</organism>
<dbReference type="Proteomes" id="UP000034797">
    <property type="component" value="Unassembled WGS sequence"/>
</dbReference>
<name>A0A0G1MXE2_9BACT</name>